<evidence type="ECO:0000256" key="1">
    <source>
        <dbReference type="SAM" id="MobiDB-lite"/>
    </source>
</evidence>
<sequence length="500" mass="53603">MSAKVFTAPEATEDAARMRRALTTAARGLQVTPVGPEVWGWQGRTLGRRAGTSWLRVVSAPSEKAGGRLWEGTALADTAVPRSVPRPRLRNFLDWTGGPYSYRAELTELITTPAVVAGSPVLDRDPGLPDSWWRDLRAATHALAAVPTDREAVRQAWIDRNFRTFLGIDPPQISGHTTGHADLHWANLAAPTLIIFDWEGWGRMPVGYDPGLLHAYSLTVPAVAARVRREFADVLDAPAGRDGELVALGQLLQACARGVHPHLAPLVARRAEAPHRRPRPLTLTRPALSDLEEPVPHPHVYVVVLTSNDRPDEEAAAQATLLAPSDADVRVVVVGNGCRPEVVPPTALTVSLPENIGIPGGRNASADALRKAGDPAEWPFFLDNDAGFPRTDVLARLVAESEQHPEASWVQPRPTGPGDATTPLARIPPSSPPSGHRTADARPNSLTPLPSWAPAPRGCSATVTPEIPKRLPAAPVSSTRPSTKSWAVSSLTCMPSSRSP</sequence>
<feature type="region of interest" description="Disordered" evidence="1">
    <location>
        <begin position="402"/>
        <end position="500"/>
    </location>
</feature>
<name>A0A7W7TZY8_9ACTN</name>
<evidence type="ECO:0000313" key="3">
    <source>
        <dbReference type="Proteomes" id="UP000582643"/>
    </source>
</evidence>
<organism evidence="2 3">
    <name type="scientific">Streptomyces nymphaeiformis</name>
    <dbReference type="NCBI Taxonomy" id="2663842"/>
    <lineage>
        <taxon>Bacteria</taxon>
        <taxon>Bacillati</taxon>
        <taxon>Actinomycetota</taxon>
        <taxon>Actinomycetes</taxon>
        <taxon>Kitasatosporales</taxon>
        <taxon>Streptomycetaceae</taxon>
        <taxon>Streptomyces</taxon>
    </lineage>
</organism>
<proteinExistence type="predicted"/>
<evidence type="ECO:0000313" key="2">
    <source>
        <dbReference type="EMBL" id="MBB4981090.1"/>
    </source>
</evidence>
<dbReference type="AlphaFoldDB" id="A0A7W7TZY8"/>
<evidence type="ECO:0008006" key="4">
    <source>
        <dbReference type="Google" id="ProtNLM"/>
    </source>
</evidence>
<gene>
    <name evidence="2" type="ORF">GGE06_001998</name>
</gene>
<dbReference type="Proteomes" id="UP000582643">
    <property type="component" value="Unassembled WGS sequence"/>
</dbReference>
<feature type="compositionally biased region" description="Polar residues" evidence="1">
    <location>
        <begin position="476"/>
        <end position="500"/>
    </location>
</feature>
<dbReference type="SUPFAM" id="SSF53448">
    <property type="entry name" value="Nucleotide-diphospho-sugar transferases"/>
    <property type="match status" value="1"/>
</dbReference>
<dbReference type="RefSeq" id="WP_312883087.1">
    <property type="nucleotide sequence ID" value="NZ_JACHJY010000002.1"/>
</dbReference>
<accession>A0A7W7TZY8</accession>
<dbReference type="InterPro" id="IPR029044">
    <property type="entry name" value="Nucleotide-diphossugar_trans"/>
</dbReference>
<protein>
    <recommendedName>
        <fullName evidence="4">Glycosyltransferase 2-like domain-containing protein</fullName>
    </recommendedName>
</protein>
<keyword evidence="3" id="KW-1185">Reference proteome</keyword>
<comment type="caution">
    <text evidence="2">The sequence shown here is derived from an EMBL/GenBank/DDBJ whole genome shotgun (WGS) entry which is preliminary data.</text>
</comment>
<reference evidence="2 3" key="1">
    <citation type="submission" date="2020-08" db="EMBL/GenBank/DDBJ databases">
        <title>Genomic Encyclopedia of Type Strains, Phase III (KMG-III): the genomes of soil and plant-associated and newly described type strains.</title>
        <authorList>
            <person name="Whitman W."/>
        </authorList>
    </citation>
    <scope>NUCLEOTIDE SEQUENCE [LARGE SCALE GENOMIC DNA]</scope>
    <source>
        <strain evidence="2 3">SFB5A</strain>
    </source>
</reference>
<dbReference type="EMBL" id="JACHJY010000002">
    <property type="protein sequence ID" value="MBB4981090.1"/>
    <property type="molecule type" value="Genomic_DNA"/>
</dbReference>